<evidence type="ECO:0000256" key="1">
    <source>
        <dbReference type="ARBA" id="ARBA00004123"/>
    </source>
</evidence>
<dbReference type="GO" id="GO:0042128">
    <property type="term" value="P:nitrate assimilation"/>
    <property type="evidence" value="ECO:0007669"/>
    <property type="project" value="UniProtKB-KW"/>
</dbReference>
<dbReference type="SUPFAM" id="SSF57716">
    <property type="entry name" value="Glucocorticoid receptor-like (DNA-binding domain)"/>
    <property type="match status" value="1"/>
</dbReference>
<keyword evidence="3 9" id="KW-0863">Zinc-finger</keyword>
<evidence type="ECO:0000256" key="5">
    <source>
        <dbReference type="ARBA" id="ARBA00023015"/>
    </source>
</evidence>
<feature type="compositionally biased region" description="Polar residues" evidence="10">
    <location>
        <begin position="702"/>
        <end position="737"/>
    </location>
</feature>
<dbReference type="PANTHER" id="PTHR10071">
    <property type="entry name" value="TRANSCRIPTION FACTOR GATA FAMILY MEMBER"/>
    <property type="match status" value="1"/>
</dbReference>
<comment type="caution">
    <text evidence="12">The sequence shown here is derived from an EMBL/GenBank/DDBJ whole genome shotgun (WGS) entry which is preliminary data.</text>
</comment>
<dbReference type="EMBL" id="LCWF01000201">
    <property type="protein sequence ID" value="KKY14911.1"/>
    <property type="molecule type" value="Genomic_DNA"/>
</dbReference>
<dbReference type="GO" id="GO:0045944">
    <property type="term" value="P:positive regulation of transcription by RNA polymerase II"/>
    <property type="evidence" value="ECO:0007669"/>
    <property type="project" value="TreeGrafter"/>
</dbReference>
<feature type="compositionally biased region" description="Pro residues" evidence="10">
    <location>
        <begin position="762"/>
        <end position="772"/>
    </location>
</feature>
<dbReference type="Pfam" id="PF00320">
    <property type="entry name" value="GATA"/>
    <property type="match status" value="1"/>
</dbReference>
<keyword evidence="8" id="KW-0539">Nucleus</keyword>
<feature type="compositionally biased region" description="Polar residues" evidence="10">
    <location>
        <begin position="1"/>
        <end position="14"/>
    </location>
</feature>
<dbReference type="PROSITE" id="PS50114">
    <property type="entry name" value="GATA_ZN_FINGER_2"/>
    <property type="match status" value="1"/>
</dbReference>
<evidence type="ECO:0000313" key="13">
    <source>
        <dbReference type="Proteomes" id="UP000053317"/>
    </source>
</evidence>
<dbReference type="PRINTS" id="PR00619">
    <property type="entry name" value="GATAZNFINGER"/>
</dbReference>
<dbReference type="Gene3D" id="3.30.50.10">
    <property type="entry name" value="Erythroid Transcription Factor GATA-1, subunit A"/>
    <property type="match status" value="1"/>
</dbReference>
<dbReference type="GO" id="GO:0000981">
    <property type="term" value="F:DNA-binding transcription factor activity, RNA polymerase II-specific"/>
    <property type="evidence" value="ECO:0007669"/>
    <property type="project" value="TreeGrafter"/>
</dbReference>
<feature type="compositionally biased region" description="Basic and acidic residues" evidence="10">
    <location>
        <begin position="561"/>
        <end position="570"/>
    </location>
</feature>
<feature type="compositionally biased region" description="Gly residues" evidence="10">
    <location>
        <begin position="744"/>
        <end position="755"/>
    </location>
</feature>
<dbReference type="GO" id="GO:0000978">
    <property type="term" value="F:RNA polymerase II cis-regulatory region sequence-specific DNA binding"/>
    <property type="evidence" value="ECO:0007669"/>
    <property type="project" value="TreeGrafter"/>
</dbReference>
<dbReference type="PANTHER" id="PTHR10071:SF281">
    <property type="entry name" value="BOX A-BINDING FACTOR-RELATED"/>
    <property type="match status" value="1"/>
</dbReference>
<dbReference type="InterPro" id="IPR013860">
    <property type="entry name" value="AreA_GATA"/>
</dbReference>
<feature type="compositionally biased region" description="Low complexity" evidence="10">
    <location>
        <begin position="794"/>
        <end position="810"/>
    </location>
</feature>
<feature type="region of interest" description="Disordered" evidence="10">
    <location>
        <begin position="535"/>
        <end position="621"/>
    </location>
</feature>
<dbReference type="CDD" id="cd00202">
    <property type="entry name" value="ZnF_GATA"/>
    <property type="match status" value="1"/>
</dbReference>
<feature type="region of interest" description="Disordered" evidence="10">
    <location>
        <begin position="676"/>
        <end position="861"/>
    </location>
</feature>
<feature type="region of interest" description="Disordered" evidence="10">
    <location>
        <begin position="354"/>
        <end position="375"/>
    </location>
</feature>
<dbReference type="Proteomes" id="UP000053317">
    <property type="component" value="Unassembled WGS sequence"/>
</dbReference>
<feature type="region of interest" description="Disordered" evidence="10">
    <location>
        <begin position="1"/>
        <end position="49"/>
    </location>
</feature>
<reference evidence="12 13" key="1">
    <citation type="submission" date="2015-05" db="EMBL/GenBank/DDBJ databases">
        <title>Distinctive expansion of gene families associated with plant cell wall degradation and secondary metabolism in the genomes of grapevine trunk pathogens.</title>
        <authorList>
            <person name="Lawrence D.P."/>
            <person name="Travadon R."/>
            <person name="Rolshausen P.E."/>
            <person name="Baumgartner K."/>
        </authorList>
    </citation>
    <scope>NUCLEOTIDE SEQUENCE [LARGE SCALE GENOMIC DNA]</scope>
    <source>
        <strain evidence="12">UCRPC4</strain>
    </source>
</reference>
<protein>
    <submittedName>
        <fullName evidence="12">Putative nitrogen regulatory protein area</fullName>
    </submittedName>
</protein>
<evidence type="ECO:0000313" key="12">
    <source>
        <dbReference type="EMBL" id="KKY14911.1"/>
    </source>
</evidence>
<keyword evidence="7" id="KW-0804">Transcription</keyword>
<accession>A0A0G2DXR4</accession>
<dbReference type="OrthoDB" id="515401at2759"/>
<dbReference type="SMART" id="SM00401">
    <property type="entry name" value="ZnF_GATA"/>
    <property type="match status" value="1"/>
</dbReference>
<dbReference type="FunFam" id="3.30.50.10:FF:000007">
    <property type="entry name" value="Nitrogen regulatory AreA, N-terminal"/>
    <property type="match status" value="1"/>
</dbReference>
<evidence type="ECO:0000256" key="8">
    <source>
        <dbReference type="ARBA" id="ARBA00023242"/>
    </source>
</evidence>
<feature type="region of interest" description="Disordered" evidence="10">
    <location>
        <begin position="174"/>
        <end position="270"/>
    </location>
</feature>
<evidence type="ECO:0000259" key="11">
    <source>
        <dbReference type="PROSITE" id="PS50114"/>
    </source>
</evidence>
<dbReference type="InterPro" id="IPR039355">
    <property type="entry name" value="Transcription_factor_GATA"/>
</dbReference>
<evidence type="ECO:0000256" key="3">
    <source>
        <dbReference type="ARBA" id="ARBA00022771"/>
    </source>
</evidence>
<proteinExistence type="predicted"/>
<evidence type="ECO:0000256" key="7">
    <source>
        <dbReference type="ARBA" id="ARBA00023163"/>
    </source>
</evidence>
<comment type="subcellular location">
    <subcellularLocation>
        <location evidence="1">Nucleus</location>
    </subcellularLocation>
</comment>
<dbReference type="Pfam" id="PF08550">
    <property type="entry name" value="GATA_AreA"/>
    <property type="match status" value="1"/>
</dbReference>
<evidence type="ECO:0000256" key="10">
    <source>
        <dbReference type="SAM" id="MobiDB-lite"/>
    </source>
</evidence>
<dbReference type="GO" id="GO:0000122">
    <property type="term" value="P:negative regulation of transcription by RNA polymerase II"/>
    <property type="evidence" value="ECO:0007669"/>
    <property type="project" value="TreeGrafter"/>
</dbReference>
<keyword evidence="13" id="KW-1185">Reference proteome</keyword>
<sequence length="904" mass="96096">MNTTPISNQSNVNSPDDFGSNLPNASIQHSTMNDGSDMSGGQHALSPDDSVAHTDLLRDAVFPYWKDDAGGEEISSPGEMQKKDPLATQIWKLYSKTKIRLPNQERMENLTWRMMAMSLRRREQMQALAAKSKTAAPSGISQLRKSADKSAEAQIQAEHADAMNLDDFIVPNSIASPAGITPPPSDKTSSSSHQAPAGIPIKAGKDNTNDTNAHPAASVPAHLQHDPNHSSEFGYVPRRTRKRPADFSPQVPPTTNITMENESDADAGMPDYSLDHSMPQNSYPMHANSHPQVPYHIETYNLNDDPILTSAGPFQQNFAFSPTHSPLAPNAPFSNVFNSTSIASSLTSAEYYSPPASGYPSAVSTPQPGHENDQFYFEHGSLDLRPQRSIPTYASHRPSNLSSSLQPQYPYGHNSDMYNSINGSAPGPTSGFQIQQQHVDPSRVLVPDFAQRTSPGVTMTGSENMFQFGGDSDNEDDDGNRFHDNNLMMQHDYNPGDDPNFDLHSGLHWDPNLSTQFSSMPNFAGQKQVRIGGTETVHSPDWNHGGSLGRTHGSAASVSEIRNRDNDPRRQKIPRTSSTPVLAGGMHASTPTSPPESGFNSTAPSRPGSPGPKSGGSVAGENGVPTTCTNCFTQTTPLWRRNPEGQPLCNACGLFLKLHGVVRPLSLKTDVIKKRNRGSGSTVPIGHGSGRASKKSSRKNSLAQTPVTTPTSMRALSDNASASPPSNQGSMNGGSTVTTPTSFPGGGAGSTGSGKGVIPIAAAPPKPTPTLPPGASQPRPPTQVTPKRQRRLSKASISSSNNNQSSNMTSQPTPVMHSTAEEDLEVMDHGSPATTRSSASGSTAPVTRAKAASLTGNNPINTPVLQGAGMMNMQGMPPGMPAGAMGPGGPQAGSQEWEWLTMSL</sequence>
<feature type="compositionally biased region" description="Low complexity" evidence="10">
    <location>
        <begin position="830"/>
        <end position="845"/>
    </location>
</feature>
<keyword evidence="5" id="KW-0805">Transcription regulation</keyword>
<dbReference type="GO" id="GO:0008270">
    <property type="term" value="F:zinc ion binding"/>
    <property type="evidence" value="ECO:0007669"/>
    <property type="project" value="UniProtKB-KW"/>
</dbReference>
<reference evidence="12 13" key="2">
    <citation type="submission" date="2015-05" db="EMBL/GenBank/DDBJ databases">
        <authorList>
            <person name="Morales-Cruz A."/>
            <person name="Amrine K.C."/>
            <person name="Cantu D."/>
        </authorList>
    </citation>
    <scope>NUCLEOTIDE SEQUENCE [LARGE SCALE GENOMIC DNA]</scope>
    <source>
        <strain evidence="12">UCRPC4</strain>
    </source>
</reference>
<evidence type="ECO:0000256" key="9">
    <source>
        <dbReference type="PROSITE-ProRule" id="PRU00094"/>
    </source>
</evidence>
<keyword evidence="6" id="KW-0534">Nitrate assimilation</keyword>
<dbReference type="PROSITE" id="PS00344">
    <property type="entry name" value="GATA_ZN_FINGER_1"/>
    <property type="match status" value="1"/>
</dbReference>
<dbReference type="InterPro" id="IPR013088">
    <property type="entry name" value="Znf_NHR/GATA"/>
</dbReference>
<feature type="compositionally biased region" description="Polar residues" evidence="10">
    <location>
        <begin position="21"/>
        <end position="36"/>
    </location>
</feature>
<keyword evidence="4" id="KW-0862">Zinc</keyword>
<name>A0A0G2DXR4_PHACM</name>
<evidence type="ECO:0000256" key="6">
    <source>
        <dbReference type="ARBA" id="ARBA00023063"/>
    </source>
</evidence>
<organism evidence="12 13">
    <name type="scientific">Phaeomoniella chlamydospora</name>
    <name type="common">Phaeoacremonium chlamydosporum</name>
    <dbReference type="NCBI Taxonomy" id="158046"/>
    <lineage>
        <taxon>Eukaryota</taxon>
        <taxon>Fungi</taxon>
        <taxon>Dikarya</taxon>
        <taxon>Ascomycota</taxon>
        <taxon>Pezizomycotina</taxon>
        <taxon>Eurotiomycetes</taxon>
        <taxon>Chaetothyriomycetidae</taxon>
        <taxon>Phaeomoniellales</taxon>
        <taxon>Phaeomoniellaceae</taxon>
        <taxon>Phaeomoniella</taxon>
    </lineage>
</organism>
<evidence type="ECO:0000256" key="4">
    <source>
        <dbReference type="ARBA" id="ARBA00022833"/>
    </source>
</evidence>
<evidence type="ECO:0000256" key="2">
    <source>
        <dbReference type="ARBA" id="ARBA00022723"/>
    </source>
</evidence>
<dbReference type="InterPro" id="IPR000679">
    <property type="entry name" value="Znf_GATA"/>
</dbReference>
<dbReference type="GO" id="GO:0005634">
    <property type="term" value="C:nucleus"/>
    <property type="evidence" value="ECO:0007669"/>
    <property type="project" value="UniProtKB-SubCell"/>
</dbReference>
<dbReference type="AlphaFoldDB" id="A0A0G2DXR4"/>
<gene>
    <name evidence="12" type="ORF">UCRPC4_g06566</name>
</gene>
<keyword evidence="2" id="KW-0479">Metal-binding</keyword>
<feature type="domain" description="GATA-type" evidence="11">
    <location>
        <begin position="622"/>
        <end position="675"/>
    </location>
</feature>